<dbReference type="EMBL" id="VSWD01000005">
    <property type="protein sequence ID" value="KAK3102294.1"/>
    <property type="molecule type" value="Genomic_DNA"/>
</dbReference>
<name>A0AA88YNG6_PINIB</name>
<evidence type="ECO:0000313" key="1">
    <source>
        <dbReference type="EMBL" id="KAK3102294.1"/>
    </source>
</evidence>
<dbReference type="AlphaFoldDB" id="A0AA88YNG6"/>
<sequence>MSVFMEVEESDRLSDNVDKSSQKFIIKYKSKRMRVATPSSTMKQGKRVARDSDIGTTETPMTFLRIGKTMMFCHDISRNLENEIGAAPVSRDHKAQDVTSDMQKTVSELLKAKVFHHIPGRNHTSFPNEPSDIVRQFDVAAFHQWLATKKSEYARNKRAF</sequence>
<accession>A0AA88YNG6</accession>
<reference evidence="1" key="1">
    <citation type="submission" date="2019-08" db="EMBL/GenBank/DDBJ databases">
        <title>The improved chromosome-level genome for the pearl oyster Pinctada fucata martensii using PacBio sequencing and Hi-C.</title>
        <authorList>
            <person name="Zheng Z."/>
        </authorList>
    </citation>
    <scope>NUCLEOTIDE SEQUENCE</scope>
    <source>
        <strain evidence="1">ZZ-2019</strain>
        <tissue evidence="1">Adductor muscle</tissue>
    </source>
</reference>
<keyword evidence="2" id="KW-1185">Reference proteome</keyword>
<proteinExistence type="predicted"/>
<dbReference type="Proteomes" id="UP001186944">
    <property type="component" value="Unassembled WGS sequence"/>
</dbReference>
<protein>
    <submittedName>
        <fullName evidence="1">Uncharacterized protein</fullName>
    </submittedName>
</protein>
<organism evidence="1 2">
    <name type="scientific">Pinctada imbricata</name>
    <name type="common">Atlantic pearl-oyster</name>
    <name type="synonym">Pinctada martensii</name>
    <dbReference type="NCBI Taxonomy" id="66713"/>
    <lineage>
        <taxon>Eukaryota</taxon>
        <taxon>Metazoa</taxon>
        <taxon>Spiralia</taxon>
        <taxon>Lophotrochozoa</taxon>
        <taxon>Mollusca</taxon>
        <taxon>Bivalvia</taxon>
        <taxon>Autobranchia</taxon>
        <taxon>Pteriomorphia</taxon>
        <taxon>Pterioida</taxon>
        <taxon>Pterioidea</taxon>
        <taxon>Pteriidae</taxon>
        <taxon>Pinctada</taxon>
    </lineage>
</organism>
<evidence type="ECO:0000313" key="2">
    <source>
        <dbReference type="Proteomes" id="UP001186944"/>
    </source>
</evidence>
<comment type="caution">
    <text evidence="1">The sequence shown here is derived from an EMBL/GenBank/DDBJ whole genome shotgun (WGS) entry which is preliminary data.</text>
</comment>
<gene>
    <name evidence="1" type="ORF">FSP39_010302</name>
</gene>